<accession>A0AAW0JTR8</accession>
<proteinExistence type="predicted"/>
<reference evidence="1 2" key="1">
    <citation type="journal article" date="2018" name="Sci. Data">
        <title>The draft genome sequence of cork oak.</title>
        <authorList>
            <person name="Ramos A.M."/>
            <person name="Usie A."/>
            <person name="Barbosa P."/>
            <person name="Barros P.M."/>
            <person name="Capote T."/>
            <person name="Chaves I."/>
            <person name="Simoes F."/>
            <person name="Abreu I."/>
            <person name="Carrasquinho I."/>
            <person name="Faro C."/>
            <person name="Guimaraes J.B."/>
            <person name="Mendonca D."/>
            <person name="Nobrega F."/>
            <person name="Rodrigues L."/>
            <person name="Saibo N.J.M."/>
            <person name="Varela M.C."/>
            <person name="Egas C."/>
            <person name="Matos J."/>
            <person name="Miguel C.M."/>
            <person name="Oliveira M.M."/>
            <person name="Ricardo C.P."/>
            <person name="Goncalves S."/>
        </authorList>
    </citation>
    <scope>NUCLEOTIDE SEQUENCE [LARGE SCALE GENOMIC DNA]</scope>
    <source>
        <strain evidence="2">cv. HL8</strain>
    </source>
</reference>
<comment type="caution">
    <text evidence="1">The sequence shown here is derived from an EMBL/GenBank/DDBJ whole genome shotgun (WGS) entry which is preliminary data.</text>
</comment>
<name>A0AAW0JTR8_QUESU</name>
<gene>
    <name evidence="1" type="ORF">CFP56_028905</name>
</gene>
<evidence type="ECO:0000313" key="1">
    <source>
        <dbReference type="EMBL" id="KAK7829750.1"/>
    </source>
</evidence>
<dbReference type="EMBL" id="PKMF04000475">
    <property type="protein sequence ID" value="KAK7829750.1"/>
    <property type="molecule type" value="Genomic_DNA"/>
</dbReference>
<evidence type="ECO:0000313" key="2">
    <source>
        <dbReference type="Proteomes" id="UP000237347"/>
    </source>
</evidence>
<organism evidence="1 2">
    <name type="scientific">Quercus suber</name>
    <name type="common">Cork oak</name>
    <dbReference type="NCBI Taxonomy" id="58331"/>
    <lineage>
        <taxon>Eukaryota</taxon>
        <taxon>Viridiplantae</taxon>
        <taxon>Streptophyta</taxon>
        <taxon>Embryophyta</taxon>
        <taxon>Tracheophyta</taxon>
        <taxon>Spermatophyta</taxon>
        <taxon>Magnoliopsida</taxon>
        <taxon>eudicotyledons</taxon>
        <taxon>Gunneridae</taxon>
        <taxon>Pentapetalae</taxon>
        <taxon>rosids</taxon>
        <taxon>fabids</taxon>
        <taxon>Fagales</taxon>
        <taxon>Fagaceae</taxon>
        <taxon>Quercus</taxon>
    </lineage>
</organism>
<dbReference type="Proteomes" id="UP000237347">
    <property type="component" value="Unassembled WGS sequence"/>
</dbReference>
<protein>
    <recommendedName>
        <fullName evidence="3">RNase H type-1 domain-containing protein</fullName>
    </recommendedName>
</protein>
<evidence type="ECO:0008006" key="3">
    <source>
        <dbReference type="Google" id="ProtNLM"/>
    </source>
</evidence>
<keyword evidence="2" id="KW-1185">Reference proteome</keyword>
<dbReference type="AlphaFoldDB" id="A0AAW0JTR8"/>
<sequence>MRLAQQHAQNHLRSFSQVKNRSSSTSAIIFSQIDEAVEGVIEESLSSCWTPEKTAQGPVIVDCDAVVCSNHSMLSMVTMNHGGENCEMLRAEITTSNSENPEVVEIEAMRWAIGLATSMGL</sequence>